<gene>
    <name evidence="2" type="ORF">MICH65_0414</name>
</gene>
<keyword evidence="1" id="KW-0472">Membrane</keyword>
<dbReference type="KEGG" id="caqa:MICH65_0414"/>
<dbReference type="PRINTS" id="PR00834">
    <property type="entry name" value="PROTEASES2C"/>
</dbReference>
<keyword evidence="1" id="KW-1133">Transmembrane helix</keyword>
<dbReference type="Gene3D" id="2.40.10.120">
    <property type="match status" value="1"/>
</dbReference>
<feature type="transmembrane region" description="Helical" evidence="1">
    <location>
        <begin position="80"/>
        <end position="102"/>
    </location>
</feature>
<proteinExistence type="predicted"/>
<dbReference type="PANTHER" id="PTHR22939">
    <property type="entry name" value="SERINE PROTEASE FAMILY S1C HTRA-RELATED"/>
    <property type="match status" value="1"/>
</dbReference>
<dbReference type="AlphaFoldDB" id="A0A857N577"/>
<dbReference type="GO" id="GO:0006508">
    <property type="term" value="P:proteolysis"/>
    <property type="evidence" value="ECO:0007669"/>
    <property type="project" value="InterPro"/>
</dbReference>
<dbReference type="InterPro" id="IPR009003">
    <property type="entry name" value="Peptidase_S1_PA"/>
</dbReference>
<sequence length="428" mass="48756">MKVFEKQFEKLSRYIKTTSKNLVTRFVAYFKRLLFPIYLFPIKLVTYTVYYLVKFIFKFLIALIKIIFETIIFPFKSLKNLLKSIFIIGVVVYMAASLFVIADYIRNQYGWYGKFLCSFGVRENIQKSVVRVVGGYSEGTGFFIAPDQVITNFHVIADEPSPKIIFSDGKFVTPNRIVGDKETDMAVLFTDDKYPDMVLPLPDKVILQADEPLITAGYPLGTDLAGSATLVRGRFIDFRKSKQMTVPYIQTDISLVDGMSGGPLVDQCGQVVGINTIGLAGLSLFISGDWAKIGVPNFTDQNITKIQVDPSESPQGAVEAFYTYLKARRMEDGFALLSTEYLQKTNFEEWTNRFTDILDVDVIFVEPQENSEDTVNIKFSTKNWSGGEVDYHYYEGTWQTIKEDGVYKMLKSKILEVDSPGWDWFYSN</sequence>
<accession>A0A857N577</accession>
<reference evidence="3" key="1">
    <citation type="journal article" date="2020" name="Microorganisms">
        <title>Complete Genome of a Member of a New Bacterial Lineage in the Microgenomates Group Reveals an Unusual Nucleotide Composition Disparity Between Two Strands of DNA and Limited Metabolic Potential.</title>
        <authorList>
            <person name="Kadnikov V.V."/>
            <person name="Mardanov A.V."/>
            <person name="Beletsky A.V."/>
            <person name="Karnachuk O.V."/>
            <person name="Ravin N.V."/>
        </authorList>
    </citation>
    <scope>NUCLEOTIDE SEQUENCE [LARGE SCALE GENOMIC DNA]</scope>
</reference>
<keyword evidence="3" id="KW-1185">Reference proteome</keyword>
<name>A0A857N577_9BACT</name>
<evidence type="ECO:0000256" key="1">
    <source>
        <dbReference type="SAM" id="Phobius"/>
    </source>
</evidence>
<keyword evidence="1" id="KW-0812">Transmembrane</keyword>
<dbReference type="EMBL" id="CP047901">
    <property type="protein sequence ID" value="QHO63395.1"/>
    <property type="molecule type" value="Genomic_DNA"/>
</dbReference>
<protein>
    <recommendedName>
        <fullName evidence="4">Serine protease</fullName>
    </recommendedName>
</protein>
<dbReference type="Pfam" id="PF13365">
    <property type="entry name" value="Trypsin_2"/>
    <property type="match status" value="1"/>
</dbReference>
<evidence type="ECO:0008006" key="4">
    <source>
        <dbReference type="Google" id="ProtNLM"/>
    </source>
</evidence>
<feature type="transmembrane region" description="Helical" evidence="1">
    <location>
        <begin position="48"/>
        <end position="68"/>
    </location>
</feature>
<evidence type="ECO:0000313" key="3">
    <source>
        <dbReference type="Proteomes" id="UP000463983"/>
    </source>
</evidence>
<dbReference type="GO" id="GO:0004252">
    <property type="term" value="F:serine-type endopeptidase activity"/>
    <property type="evidence" value="ECO:0007669"/>
    <property type="project" value="InterPro"/>
</dbReference>
<dbReference type="Proteomes" id="UP000463983">
    <property type="component" value="Chromosome"/>
</dbReference>
<feature type="transmembrane region" description="Helical" evidence="1">
    <location>
        <begin position="21"/>
        <end position="42"/>
    </location>
</feature>
<organism evidence="2 3">
    <name type="scientific">Candidatus Chazhemtobacterium aquaticus</name>
    <dbReference type="NCBI Taxonomy" id="2715735"/>
    <lineage>
        <taxon>Bacteria</taxon>
        <taxon>Candidatus Chazhemtobacteraceae</taxon>
        <taxon>Candidatus Chazhemtobacterium</taxon>
    </lineage>
</organism>
<dbReference type="InterPro" id="IPR001940">
    <property type="entry name" value="Peptidase_S1C"/>
</dbReference>
<dbReference type="PANTHER" id="PTHR22939:SF129">
    <property type="entry name" value="SERINE PROTEASE HTRA2, MITOCHONDRIAL"/>
    <property type="match status" value="1"/>
</dbReference>
<evidence type="ECO:0000313" key="2">
    <source>
        <dbReference type="EMBL" id="QHO63395.1"/>
    </source>
</evidence>
<dbReference type="SUPFAM" id="SSF50494">
    <property type="entry name" value="Trypsin-like serine proteases"/>
    <property type="match status" value="1"/>
</dbReference>